<keyword evidence="13" id="KW-1185">Reference proteome</keyword>
<dbReference type="PANTHER" id="PTHR10110:SF125">
    <property type="entry name" value="SODIUM_HYDROGEN EXCHANGER"/>
    <property type="match status" value="1"/>
</dbReference>
<dbReference type="Proteomes" id="UP001176961">
    <property type="component" value="Unassembled WGS sequence"/>
</dbReference>
<keyword evidence="3 9" id="KW-0812">Transmembrane</keyword>
<keyword evidence="9" id="KW-0050">Antiport</keyword>
<dbReference type="NCBIfam" id="TIGR00840">
    <property type="entry name" value="b_cpa1"/>
    <property type="match status" value="1"/>
</dbReference>
<evidence type="ECO:0000256" key="1">
    <source>
        <dbReference type="ARBA" id="ARBA00004141"/>
    </source>
</evidence>
<feature type="transmembrane region" description="Helical" evidence="10">
    <location>
        <begin position="222"/>
        <end position="246"/>
    </location>
</feature>
<name>A0AA36HH70_CYLNA</name>
<feature type="transmembrane region" description="Helical" evidence="10">
    <location>
        <begin position="373"/>
        <end position="394"/>
    </location>
</feature>
<evidence type="ECO:0000256" key="7">
    <source>
        <dbReference type="ARBA" id="ARBA00023136"/>
    </source>
</evidence>
<keyword evidence="6 9" id="KW-0406">Ion transport</keyword>
<evidence type="ECO:0000256" key="10">
    <source>
        <dbReference type="SAM" id="Phobius"/>
    </source>
</evidence>
<dbReference type="InterPro" id="IPR018422">
    <property type="entry name" value="Cation/H_exchanger_CPA1"/>
</dbReference>
<keyword evidence="2 9" id="KW-0813">Transport</keyword>
<keyword evidence="7 10" id="KW-0472">Membrane</keyword>
<dbReference type="GO" id="GO:0005886">
    <property type="term" value="C:plasma membrane"/>
    <property type="evidence" value="ECO:0007669"/>
    <property type="project" value="TreeGrafter"/>
</dbReference>
<evidence type="ECO:0000313" key="13">
    <source>
        <dbReference type="Proteomes" id="UP001176961"/>
    </source>
</evidence>
<dbReference type="GO" id="GO:0015385">
    <property type="term" value="F:sodium:proton antiporter activity"/>
    <property type="evidence" value="ECO:0007669"/>
    <property type="project" value="InterPro"/>
</dbReference>
<organism evidence="12 13">
    <name type="scientific">Cylicocyclus nassatus</name>
    <name type="common">Nematode worm</name>
    <dbReference type="NCBI Taxonomy" id="53992"/>
    <lineage>
        <taxon>Eukaryota</taxon>
        <taxon>Metazoa</taxon>
        <taxon>Ecdysozoa</taxon>
        <taxon>Nematoda</taxon>
        <taxon>Chromadorea</taxon>
        <taxon>Rhabditida</taxon>
        <taxon>Rhabditina</taxon>
        <taxon>Rhabditomorpha</taxon>
        <taxon>Strongyloidea</taxon>
        <taxon>Strongylidae</taxon>
        <taxon>Cylicocyclus</taxon>
    </lineage>
</organism>
<evidence type="ECO:0000256" key="8">
    <source>
        <dbReference type="ARBA" id="ARBA00023201"/>
    </source>
</evidence>
<evidence type="ECO:0000256" key="4">
    <source>
        <dbReference type="ARBA" id="ARBA00022989"/>
    </source>
</evidence>
<dbReference type="GO" id="GO:0098719">
    <property type="term" value="P:sodium ion import across plasma membrane"/>
    <property type="evidence" value="ECO:0007669"/>
    <property type="project" value="TreeGrafter"/>
</dbReference>
<feature type="transmembrane region" description="Helical" evidence="10">
    <location>
        <begin position="406"/>
        <end position="426"/>
    </location>
</feature>
<keyword evidence="4 10" id="KW-1133">Transmembrane helix</keyword>
<feature type="domain" description="Cation/H+ exchanger transmembrane" evidence="11">
    <location>
        <begin position="40"/>
        <end position="431"/>
    </location>
</feature>
<feature type="transmembrane region" description="Helical" evidence="10">
    <location>
        <begin position="27"/>
        <end position="47"/>
    </location>
</feature>
<dbReference type="GO" id="GO:0051453">
    <property type="term" value="P:regulation of intracellular pH"/>
    <property type="evidence" value="ECO:0007669"/>
    <property type="project" value="TreeGrafter"/>
</dbReference>
<feature type="transmembrane region" description="Helical" evidence="10">
    <location>
        <begin position="152"/>
        <end position="171"/>
    </location>
</feature>
<reference evidence="12" key="1">
    <citation type="submission" date="2023-07" db="EMBL/GenBank/DDBJ databases">
        <authorList>
            <consortium name="CYATHOMIX"/>
        </authorList>
    </citation>
    <scope>NUCLEOTIDE SEQUENCE</scope>
    <source>
        <strain evidence="12">N/A</strain>
    </source>
</reference>
<comment type="caution">
    <text evidence="12">The sequence shown here is derived from an EMBL/GenBank/DDBJ whole genome shotgun (WGS) entry which is preliminary data.</text>
</comment>
<feature type="transmembrane region" description="Helical" evidence="10">
    <location>
        <begin position="339"/>
        <end position="361"/>
    </location>
</feature>
<proteinExistence type="inferred from homology"/>
<dbReference type="InterPro" id="IPR006153">
    <property type="entry name" value="Cation/H_exchanger_TM"/>
</dbReference>
<feature type="transmembrane region" description="Helical" evidence="10">
    <location>
        <begin position="308"/>
        <end position="327"/>
    </location>
</feature>
<evidence type="ECO:0000259" key="11">
    <source>
        <dbReference type="Pfam" id="PF00999"/>
    </source>
</evidence>
<evidence type="ECO:0000256" key="2">
    <source>
        <dbReference type="ARBA" id="ARBA00022448"/>
    </source>
</evidence>
<gene>
    <name evidence="12" type="ORF">CYNAS_LOCUS22138</name>
</gene>
<evidence type="ECO:0000256" key="9">
    <source>
        <dbReference type="RuleBase" id="RU003722"/>
    </source>
</evidence>
<keyword evidence="5" id="KW-0915">Sodium</keyword>
<dbReference type="PANTHER" id="PTHR10110">
    <property type="entry name" value="SODIUM/HYDROGEN EXCHANGER"/>
    <property type="match status" value="1"/>
</dbReference>
<dbReference type="Pfam" id="PF00999">
    <property type="entry name" value="Na_H_Exchanger"/>
    <property type="match status" value="1"/>
</dbReference>
<comment type="subcellular location">
    <subcellularLocation>
        <location evidence="1">Membrane</location>
        <topology evidence="1">Multi-pass membrane protein</topology>
    </subcellularLocation>
</comment>
<sequence length="522" mass="58614">MIDILSVVSSSSHYFSKMFSALHWHDVNTPLLISAWLFMIIMARILFHRSNVLAKIFPESALLIVLGLIVGLILDELWVLDIYLHPDLFFLYLLPPIALDAGYFLPNNAFFLNFGTILLYAVVGTIFNIVTIAGIIYAFLPLYQWSLPFIDILLFSTLIAAVDPVAVLSVFEEVHVNQLLYICVFGESLLNDAVTIVLYHSLSSMAKIGSENLIREDFIHAFVNFSMVSTGGVLIGLVWVCITAFATKWSYDVPILQPLVCLFFPYLSYLISESVHMSGILAIVTCGLLMKPYISGNLNDKALTTVKYFLKTLSSCCEAIIFVFLGLSTFSKHHTWDLVFAVVTVTACIFCRFIGVIILTWLANRKRVQKIGLMDQVIMGYGGLRGAICYGLVMTLDKDAIPAKDMLVTTTIVVIVVTVFFQGTTIKPLVRLLKVKTQEPQQKTVTQQVLTHSGDDMMAGVEAIIGMRGSNYWRRRLSEFNHNYVQPTLMRTPSSRGEKLMEKYSALSAEEQRLRLLERYGV</sequence>
<dbReference type="GO" id="GO:0015386">
    <property type="term" value="F:potassium:proton antiporter activity"/>
    <property type="evidence" value="ECO:0007669"/>
    <property type="project" value="TreeGrafter"/>
</dbReference>
<accession>A0AA36HH70</accession>
<evidence type="ECO:0000313" key="12">
    <source>
        <dbReference type="EMBL" id="CAJ0610155.1"/>
    </source>
</evidence>
<dbReference type="PRINTS" id="PR01084">
    <property type="entry name" value="NAHEXCHNGR"/>
</dbReference>
<dbReference type="Gene3D" id="6.10.140.1330">
    <property type="match status" value="1"/>
</dbReference>
<feature type="transmembrane region" description="Helical" evidence="10">
    <location>
        <begin position="56"/>
        <end position="74"/>
    </location>
</feature>
<protein>
    <recommendedName>
        <fullName evidence="9">Sodium/hydrogen exchanger</fullName>
    </recommendedName>
</protein>
<comment type="similarity">
    <text evidence="9">Belongs to the monovalent cation:proton antiporter 1 (CPA1) transporter (TC 2.A.36) family.</text>
</comment>
<dbReference type="EMBL" id="CATQJL010000326">
    <property type="protein sequence ID" value="CAJ0610155.1"/>
    <property type="molecule type" value="Genomic_DNA"/>
</dbReference>
<feature type="transmembrane region" description="Helical" evidence="10">
    <location>
        <begin position="117"/>
        <end position="140"/>
    </location>
</feature>
<feature type="transmembrane region" description="Helical" evidence="10">
    <location>
        <begin position="89"/>
        <end position="105"/>
    </location>
</feature>
<keyword evidence="8 9" id="KW-0739">Sodium transport</keyword>
<evidence type="ECO:0000256" key="3">
    <source>
        <dbReference type="ARBA" id="ARBA00022692"/>
    </source>
</evidence>
<evidence type="ECO:0000256" key="5">
    <source>
        <dbReference type="ARBA" id="ARBA00023053"/>
    </source>
</evidence>
<dbReference type="AlphaFoldDB" id="A0AA36HH70"/>
<evidence type="ECO:0000256" key="6">
    <source>
        <dbReference type="ARBA" id="ARBA00023065"/>
    </source>
</evidence>
<dbReference type="InterPro" id="IPR004709">
    <property type="entry name" value="NaH_exchanger"/>
</dbReference>